<dbReference type="EMBL" id="CP108253">
    <property type="protein sequence ID" value="WTU42052.1"/>
    <property type="molecule type" value="Genomic_DNA"/>
</dbReference>
<protein>
    <submittedName>
        <fullName evidence="8">LPXTG cell wall anchor domain-containing protein</fullName>
    </submittedName>
</protein>
<keyword evidence="4" id="KW-0572">Peptidoglycan-anchor</keyword>
<name>A0AAU2H147_9ACTN</name>
<keyword evidence="1" id="KW-0134">Cell wall</keyword>
<evidence type="ECO:0000259" key="7">
    <source>
        <dbReference type="PROSITE" id="PS50847"/>
    </source>
</evidence>
<dbReference type="AlphaFoldDB" id="A0AAU2H147"/>
<reference evidence="8" key="1">
    <citation type="submission" date="2022-10" db="EMBL/GenBank/DDBJ databases">
        <title>The complete genomes of actinobacterial strains from the NBC collection.</title>
        <authorList>
            <person name="Joergensen T.S."/>
            <person name="Alvarez Arevalo M."/>
            <person name="Sterndorff E.B."/>
            <person name="Faurdal D."/>
            <person name="Vuksanovic O."/>
            <person name="Mourched A.-S."/>
            <person name="Charusanti P."/>
            <person name="Shaw S."/>
            <person name="Blin K."/>
            <person name="Weber T."/>
        </authorList>
    </citation>
    <scope>NUCLEOTIDE SEQUENCE</scope>
    <source>
        <strain evidence="8">NBC_00060</strain>
    </source>
</reference>
<evidence type="ECO:0000313" key="8">
    <source>
        <dbReference type="EMBL" id="WTU42052.1"/>
    </source>
</evidence>
<feature type="chain" id="PRO_5043468703" evidence="6">
    <location>
        <begin position="30"/>
        <end position="424"/>
    </location>
</feature>
<proteinExistence type="predicted"/>
<feature type="domain" description="Gram-positive cocci surface proteins LPxTG" evidence="7">
    <location>
        <begin position="387"/>
        <end position="424"/>
    </location>
</feature>
<evidence type="ECO:0000256" key="5">
    <source>
        <dbReference type="SAM" id="MobiDB-lite"/>
    </source>
</evidence>
<dbReference type="InterPro" id="IPR019931">
    <property type="entry name" value="LPXTG_anchor"/>
</dbReference>
<sequence>MKIRRVLATAVAAAVTAPVVMLSAGSAFADAQPPSQTQKKKPTIAELEKAAAAAKKAYQDALAAEETAKQAVVAATSESSPLHVKAKAADKEAGAATAAKAVADKALSDAQSILDKLPADTKAEDRAAAQQAVEDAKKEAEKAAGVEKTAVEKSKAATKEAKDAEVAAFKALNTASEAVRITRAAKEAADEALADAKKAAENPPCDYDAKLTTVATGLPSKIVAGTTTDFSLRVANDTGRTLDKVLPFTYLHATDKSGYKVTDDLLHLQWSTAASGGWKDVDALHRAGVVNKLGNGRHVDLKLRLKIDAKAPAGPGIAFVAGDYRNADGSCGGSPDLAEYDFEILAAGTEPGQVDPAKPGKGKANTPDNKTQGTTSSTPLNPTTGTLAATGSSSATPKLALAGGAAVAVGAGALLAARRRRTDG</sequence>
<evidence type="ECO:0000256" key="4">
    <source>
        <dbReference type="ARBA" id="ARBA00023088"/>
    </source>
</evidence>
<evidence type="ECO:0000256" key="3">
    <source>
        <dbReference type="ARBA" id="ARBA00022729"/>
    </source>
</evidence>
<dbReference type="PROSITE" id="PS50847">
    <property type="entry name" value="GRAM_POS_ANCHORING"/>
    <property type="match status" value="1"/>
</dbReference>
<organism evidence="8">
    <name type="scientific">Streptomyces sp. NBC_00060</name>
    <dbReference type="NCBI Taxonomy" id="2975636"/>
    <lineage>
        <taxon>Bacteria</taxon>
        <taxon>Bacillati</taxon>
        <taxon>Actinomycetota</taxon>
        <taxon>Actinomycetes</taxon>
        <taxon>Kitasatosporales</taxon>
        <taxon>Streptomycetaceae</taxon>
        <taxon>Streptomyces</taxon>
    </lineage>
</organism>
<feature type="compositionally biased region" description="Low complexity" evidence="5">
    <location>
        <begin position="383"/>
        <end position="395"/>
    </location>
</feature>
<accession>A0AAU2H147</accession>
<dbReference type="NCBIfam" id="NF041528">
    <property type="entry name" value="strep_LAETG"/>
    <property type="match status" value="1"/>
</dbReference>
<keyword evidence="3 6" id="KW-0732">Signal</keyword>
<feature type="region of interest" description="Disordered" evidence="5">
    <location>
        <begin position="350"/>
        <end position="395"/>
    </location>
</feature>
<evidence type="ECO:0000256" key="2">
    <source>
        <dbReference type="ARBA" id="ARBA00022525"/>
    </source>
</evidence>
<dbReference type="NCBIfam" id="TIGR01167">
    <property type="entry name" value="LPXTG_anchor"/>
    <property type="match status" value="1"/>
</dbReference>
<evidence type="ECO:0000256" key="6">
    <source>
        <dbReference type="SAM" id="SignalP"/>
    </source>
</evidence>
<evidence type="ECO:0000256" key="1">
    <source>
        <dbReference type="ARBA" id="ARBA00022512"/>
    </source>
</evidence>
<gene>
    <name evidence="8" type="ORF">OHV25_22000</name>
</gene>
<feature type="compositionally biased region" description="Basic and acidic residues" evidence="5">
    <location>
        <begin position="134"/>
        <end position="149"/>
    </location>
</feature>
<feature type="compositionally biased region" description="Polar residues" evidence="5">
    <location>
        <begin position="366"/>
        <end position="382"/>
    </location>
</feature>
<keyword evidence="2" id="KW-0964">Secreted</keyword>
<feature type="region of interest" description="Disordered" evidence="5">
    <location>
        <begin position="125"/>
        <end position="149"/>
    </location>
</feature>
<feature type="signal peptide" evidence="6">
    <location>
        <begin position="1"/>
        <end position="29"/>
    </location>
</feature>